<keyword evidence="1 4" id="KW-0349">Heme</keyword>
<proteinExistence type="predicted"/>
<accession>A0A347UD10</accession>
<feature type="region of interest" description="Disordered" evidence="5">
    <location>
        <begin position="168"/>
        <end position="190"/>
    </location>
</feature>
<feature type="domain" description="Cytochrome c" evidence="6">
    <location>
        <begin position="291"/>
        <end position="378"/>
    </location>
</feature>
<dbReference type="Pfam" id="PF00034">
    <property type="entry name" value="Cytochrom_C"/>
    <property type="match status" value="2"/>
</dbReference>
<name>A0A347UD10_9RHOB</name>
<feature type="compositionally biased region" description="Low complexity" evidence="5">
    <location>
        <begin position="171"/>
        <end position="190"/>
    </location>
</feature>
<dbReference type="PROSITE" id="PS51007">
    <property type="entry name" value="CYTC"/>
    <property type="match status" value="3"/>
</dbReference>
<dbReference type="InterPro" id="IPR036909">
    <property type="entry name" value="Cyt_c-like_dom_sf"/>
</dbReference>
<feature type="domain" description="Cytochrome c" evidence="6">
    <location>
        <begin position="191"/>
        <end position="278"/>
    </location>
</feature>
<gene>
    <name evidence="7" type="ORF">BAR1_01565</name>
</gene>
<dbReference type="Proteomes" id="UP000261704">
    <property type="component" value="Chromosome"/>
</dbReference>
<evidence type="ECO:0000259" key="6">
    <source>
        <dbReference type="PROSITE" id="PS51007"/>
    </source>
</evidence>
<dbReference type="KEGG" id="pamo:BAR1_01565"/>
<dbReference type="SUPFAM" id="SSF46626">
    <property type="entry name" value="Cytochrome c"/>
    <property type="match status" value="3"/>
</dbReference>
<dbReference type="GO" id="GO:0020037">
    <property type="term" value="F:heme binding"/>
    <property type="evidence" value="ECO:0007669"/>
    <property type="project" value="InterPro"/>
</dbReference>
<evidence type="ECO:0000313" key="7">
    <source>
        <dbReference type="EMBL" id="AXX96738.1"/>
    </source>
</evidence>
<keyword evidence="8" id="KW-1185">Reference proteome</keyword>
<keyword evidence="2 4" id="KW-0479">Metal-binding</keyword>
<dbReference type="Gene3D" id="1.10.760.10">
    <property type="entry name" value="Cytochrome c-like domain"/>
    <property type="match status" value="3"/>
</dbReference>
<evidence type="ECO:0000256" key="2">
    <source>
        <dbReference type="ARBA" id="ARBA00022723"/>
    </source>
</evidence>
<dbReference type="GO" id="GO:0009055">
    <property type="term" value="F:electron transfer activity"/>
    <property type="evidence" value="ECO:0007669"/>
    <property type="project" value="InterPro"/>
</dbReference>
<protein>
    <recommendedName>
        <fullName evidence="6">Cytochrome c domain-containing protein</fullName>
    </recommendedName>
</protein>
<reference evidence="7 8" key="1">
    <citation type="submission" date="2018-09" db="EMBL/GenBank/DDBJ databases">
        <title>Profundibacter amoris BAR1 gen. nov., sp. nov., a new member of the Roseobacter clade isolated at Lokis Castle Vent Field on the Arctic Mid-Oceanic Ridge.</title>
        <authorList>
            <person name="Le Moine Bauer S."/>
            <person name="Sjoeberg A.G."/>
            <person name="L'Haridon S."/>
            <person name="Stokke R."/>
            <person name="Roalkvam I."/>
            <person name="Steen I.H."/>
            <person name="Dahle H."/>
        </authorList>
    </citation>
    <scope>NUCLEOTIDE SEQUENCE [LARGE SCALE GENOMIC DNA]</scope>
    <source>
        <strain evidence="7 8">BAR1</strain>
    </source>
</reference>
<dbReference type="AlphaFoldDB" id="A0A347UD10"/>
<evidence type="ECO:0000256" key="5">
    <source>
        <dbReference type="SAM" id="MobiDB-lite"/>
    </source>
</evidence>
<dbReference type="PANTHER" id="PTHR33546">
    <property type="entry name" value="LARGE, MULTIFUNCTIONAL SECRETED PROTEIN-RELATED"/>
    <property type="match status" value="1"/>
</dbReference>
<keyword evidence="3 4" id="KW-0408">Iron</keyword>
<dbReference type="PANTHER" id="PTHR33546:SF1">
    <property type="entry name" value="LARGE, MULTIFUNCTIONAL SECRETED PROTEIN"/>
    <property type="match status" value="1"/>
</dbReference>
<dbReference type="EMBL" id="CP032125">
    <property type="protein sequence ID" value="AXX96738.1"/>
    <property type="molecule type" value="Genomic_DNA"/>
</dbReference>
<sequence>MTFLRVIGFSVLLLLGYMGFAHMLPQVVPDTSEPVEVSTEGLDMDGMIALGESIFKGKGTCTLCHNGMGRAPDTLEMDMAATYPSRLADPRYKGVAAGKEGAKAIEDYILESMKDPSTFVVEGFGKKGTNDTESPMPTVDKAPIELTVVEMNAVTAFLQDLAGLDPTVPLPSADDAPVAEEPAADGAEPAPLLTSGEAIIDEYGCASCHDLGGSGADIGPSLNGIGNRMDRATVIEAIIDPNAVIAKGYDADFMPDDFGEALRGSELLVLTDYLLALPDAAPAAADDDEEPLATTGLESIDKFGCAGCHDLDGSEADIGPKLNGIGTRMSADEVKAAIIDPNATIAEGFEAEMMPDDFADQMDDSELSLIVDYLMNLPE</sequence>
<dbReference type="InterPro" id="IPR009056">
    <property type="entry name" value="Cyt_c-like_dom"/>
</dbReference>
<dbReference type="RefSeq" id="WP_118941396.1">
    <property type="nucleotide sequence ID" value="NZ_CP032125.1"/>
</dbReference>
<organism evidence="7 8">
    <name type="scientific">Profundibacter amoris</name>
    <dbReference type="NCBI Taxonomy" id="2171755"/>
    <lineage>
        <taxon>Bacteria</taxon>
        <taxon>Pseudomonadati</taxon>
        <taxon>Pseudomonadota</taxon>
        <taxon>Alphaproteobacteria</taxon>
        <taxon>Rhodobacterales</taxon>
        <taxon>Paracoccaceae</taxon>
        <taxon>Profundibacter</taxon>
    </lineage>
</organism>
<evidence type="ECO:0000256" key="1">
    <source>
        <dbReference type="ARBA" id="ARBA00022617"/>
    </source>
</evidence>
<evidence type="ECO:0000256" key="3">
    <source>
        <dbReference type="ARBA" id="ARBA00023004"/>
    </source>
</evidence>
<evidence type="ECO:0000256" key="4">
    <source>
        <dbReference type="PROSITE-ProRule" id="PRU00433"/>
    </source>
</evidence>
<evidence type="ECO:0000313" key="8">
    <source>
        <dbReference type="Proteomes" id="UP000261704"/>
    </source>
</evidence>
<dbReference type="OrthoDB" id="9794982at2"/>
<feature type="domain" description="Cytochrome c" evidence="6">
    <location>
        <begin position="46"/>
        <end position="162"/>
    </location>
</feature>
<dbReference type="GO" id="GO:0046872">
    <property type="term" value="F:metal ion binding"/>
    <property type="evidence" value="ECO:0007669"/>
    <property type="project" value="UniProtKB-KW"/>
</dbReference>